<evidence type="ECO:0000313" key="3">
    <source>
        <dbReference type="Proteomes" id="UP001177140"/>
    </source>
</evidence>
<feature type="compositionally biased region" description="Basic residues" evidence="1">
    <location>
        <begin position="37"/>
        <end position="48"/>
    </location>
</feature>
<name>A0AA42ARV5_PAPNU</name>
<gene>
    <name evidence="2" type="ORF">MKW94_005552</name>
</gene>
<evidence type="ECO:0008006" key="4">
    <source>
        <dbReference type="Google" id="ProtNLM"/>
    </source>
</evidence>
<proteinExistence type="predicted"/>
<reference evidence="2" key="1">
    <citation type="submission" date="2022-03" db="EMBL/GenBank/DDBJ databases">
        <title>A functionally conserved STORR gene fusion in Papaver species that diverged 16.8 million years ago.</title>
        <authorList>
            <person name="Catania T."/>
        </authorList>
    </citation>
    <scope>NUCLEOTIDE SEQUENCE</scope>
    <source>
        <strain evidence="2">S-191538</strain>
    </source>
</reference>
<feature type="region of interest" description="Disordered" evidence="1">
    <location>
        <begin position="34"/>
        <end position="82"/>
    </location>
</feature>
<accession>A0AA42ARV5</accession>
<dbReference type="EMBL" id="JAJJMA010204845">
    <property type="protein sequence ID" value="MCL7039779.1"/>
    <property type="molecule type" value="Genomic_DNA"/>
</dbReference>
<evidence type="ECO:0000256" key="1">
    <source>
        <dbReference type="SAM" id="MobiDB-lite"/>
    </source>
</evidence>
<feature type="non-terminal residue" evidence="2">
    <location>
        <position position="1"/>
    </location>
</feature>
<evidence type="ECO:0000313" key="2">
    <source>
        <dbReference type="EMBL" id="MCL7039779.1"/>
    </source>
</evidence>
<keyword evidence="3" id="KW-1185">Reference proteome</keyword>
<dbReference type="Proteomes" id="UP001177140">
    <property type="component" value="Unassembled WGS sequence"/>
</dbReference>
<dbReference type="AlphaFoldDB" id="A0AA42ARV5"/>
<organism evidence="2 3">
    <name type="scientific">Papaver nudicaule</name>
    <name type="common">Iceland poppy</name>
    <dbReference type="NCBI Taxonomy" id="74823"/>
    <lineage>
        <taxon>Eukaryota</taxon>
        <taxon>Viridiplantae</taxon>
        <taxon>Streptophyta</taxon>
        <taxon>Embryophyta</taxon>
        <taxon>Tracheophyta</taxon>
        <taxon>Spermatophyta</taxon>
        <taxon>Magnoliopsida</taxon>
        <taxon>Ranunculales</taxon>
        <taxon>Papaveraceae</taxon>
        <taxon>Papaveroideae</taxon>
        <taxon>Papaver</taxon>
    </lineage>
</organism>
<protein>
    <recommendedName>
        <fullName evidence="4">Transposase</fullName>
    </recommendedName>
</protein>
<comment type="caution">
    <text evidence="2">The sequence shown here is derived from an EMBL/GenBank/DDBJ whole genome shotgun (WGS) entry which is preliminary data.</text>
</comment>
<feature type="compositionally biased region" description="Acidic residues" evidence="1">
    <location>
        <begin position="55"/>
        <end position="78"/>
    </location>
</feature>
<sequence>NEFEFPVNHCREVIESMFPPMFRRYKSDLRDALKWPSGRRPRSRAPKKKAVEREEVVEEGEDEDEDEDEDEGRDEEPIELTPEVWEAAKSKVPEGMISVIWEEFCDNEKSGAKIANNAKCKAARQANVIRHTTGRCSYSNKKYKLDESGIKVVPPNTTDKWLMGHECSDGSVHPSAVEKHKQGVIAEIAQSVINKREAENEMRLNSIQSEVSQVAGQVTLVATKVDVSVQY</sequence>